<dbReference type="Proteomes" id="UP000509448">
    <property type="component" value="Chromosome"/>
</dbReference>
<gene>
    <name evidence="1" type="ORF">NAS2_0509</name>
</gene>
<dbReference type="AlphaFoldDB" id="A0A4P2VL51"/>
<keyword evidence="2" id="KW-1185">Reference proteome</keyword>
<reference evidence="1 2" key="1">
    <citation type="journal article" date="2019" name="ISME J.">
        <title>Isolation and characterization of a thermophilic sulfur- and iron-reducing thaumarchaeote from a terrestrial acidic hot spring.</title>
        <authorList>
            <person name="Kato S."/>
            <person name="Itoh T."/>
            <person name="Yuki M."/>
            <person name="Nagamori M."/>
            <person name="Ohnishi M."/>
            <person name="Uematsu K."/>
            <person name="Suzuki K."/>
            <person name="Takashina T."/>
            <person name="Ohkuma M."/>
        </authorList>
    </citation>
    <scope>NUCLEOTIDE SEQUENCE [LARGE SCALE GENOMIC DNA]</scope>
    <source>
        <strain evidence="1 2">NAS-02</strain>
    </source>
</reference>
<dbReference type="EMBL" id="AP018732">
    <property type="protein sequence ID" value="BBE41898.1"/>
    <property type="molecule type" value="Genomic_DNA"/>
</dbReference>
<evidence type="ECO:0000313" key="1">
    <source>
        <dbReference type="EMBL" id="BBE41898.1"/>
    </source>
</evidence>
<evidence type="ECO:0000313" key="2">
    <source>
        <dbReference type="Proteomes" id="UP000509448"/>
    </source>
</evidence>
<accession>A0A4P2VL51</accession>
<dbReference type="RefSeq" id="WP_174448189.1">
    <property type="nucleotide sequence ID" value="NZ_AP018732.1"/>
</dbReference>
<organism evidence="1 2">
    <name type="scientific">Conexivisphaera calida</name>
    <dbReference type="NCBI Taxonomy" id="1874277"/>
    <lineage>
        <taxon>Archaea</taxon>
        <taxon>Nitrososphaerota</taxon>
        <taxon>Conexivisphaeria</taxon>
        <taxon>Conexivisphaerales</taxon>
        <taxon>Conexivisphaeraceae</taxon>
        <taxon>Conexivisphaera</taxon>
    </lineage>
</organism>
<proteinExistence type="predicted"/>
<sequence length="112" mass="12636">MDIESWLRDFLSSRMETDRVERVISRIPAHMLRGDSSALYIDGGDYESMEGLRLLLSEIGRSLLQEGDSGASAISDMLSWMESSGGPRSMAAQWYRSVMRLERREGRGESSN</sequence>
<dbReference type="GeneID" id="55584327"/>
<protein>
    <submittedName>
        <fullName evidence="1">Uncharacterized protein</fullName>
    </submittedName>
</protein>
<dbReference type="KEGG" id="ccai:NAS2_0509"/>
<name>A0A4P2VL51_9ARCH</name>